<dbReference type="InterPro" id="IPR001633">
    <property type="entry name" value="EAL_dom"/>
</dbReference>
<evidence type="ECO:0000259" key="3">
    <source>
        <dbReference type="PROSITE" id="PS50883"/>
    </source>
</evidence>
<dbReference type="CDD" id="cd01949">
    <property type="entry name" value="GGDEF"/>
    <property type="match status" value="1"/>
</dbReference>
<feature type="domain" description="PAS" evidence="1">
    <location>
        <begin position="367"/>
        <end position="412"/>
    </location>
</feature>
<reference evidence="6" key="1">
    <citation type="journal article" date="2019" name="Int. J. Syst. Evol. Microbiol.">
        <title>The Global Catalogue of Microorganisms (GCM) 10K type strain sequencing project: providing services to taxonomists for standard genome sequencing and annotation.</title>
        <authorList>
            <consortium name="The Broad Institute Genomics Platform"/>
            <consortium name="The Broad Institute Genome Sequencing Center for Infectious Disease"/>
            <person name="Wu L."/>
            <person name="Ma J."/>
        </authorList>
    </citation>
    <scope>NUCLEOTIDE SEQUENCE [LARGE SCALE GENOMIC DNA]</scope>
    <source>
        <strain evidence="6">JCM 32226</strain>
    </source>
</reference>
<dbReference type="Gene3D" id="3.20.20.450">
    <property type="entry name" value="EAL domain"/>
    <property type="match status" value="1"/>
</dbReference>
<evidence type="ECO:0000313" key="6">
    <source>
        <dbReference type="Proteomes" id="UP001501321"/>
    </source>
</evidence>
<dbReference type="PANTHER" id="PTHR44757">
    <property type="entry name" value="DIGUANYLATE CYCLASE DGCP"/>
    <property type="match status" value="1"/>
</dbReference>
<feature type="domain" description="EAL" evidence="3">
    <location>
        <begin position="666"/>
        <end position="920"/>
    </location>
</feature>
<dbReference type="PANTHER" id="PTHR44757:SF2">
    <property type="entry name" value="BIOFILM ARCHITECTURE MAINTENANCE PROTEIN MBAA"/>
    <property type="match status" value="1"/>
</dbReference>
<dbReference type="SMART" id="SM00052">
    <property type="entry name" value="EAL"/>
    <property type="match status" value="1"/>
</dbReference>
<dbReference type="EMBL" id="BAABFC010000009">
    <property type="protein sequence ID" value="GAA4496531.1"/>
    <property type="molecule type" value="Genomic_DNA"/>
</dbReference>
<gene>
    <name evidence="5" type="ORF">GCM10023095_11680</name>
</gene>
<dbReference type="Gene3D" id="3.30.450.20">
    <property type="entry name" value="PAS domain"/>
    <property type="match status" value="1"/>
</dbReference>
<dbReference type="SMART" id="SM00267">
    <property type="entry name" value="GGDEF"/>
    <property type="match status" value="1"/>
</dbReference>
<dbReference type="CDD" id="cd00130">
    <property type="entry name" value="PAS"/>
    <property type="match status" value="1"/>
</dbReference>
<dbReference type="SMART" id="SM00065">
    <property type="entry name" value="GAF"/>
    <property type="match status" value="2"/>
</dbReference>
<dbReference type="NCBIfam" id="TIGR00254">
    <property type="entry name" value="GGDEF"/>
    <property type="match status" value="1"/>
</dbReference>
<proteinExistence type="predicted"/>
<keyword evidence="6" id="KW-1185">Reference proteome</keyword>
<dbReference type="Pfam" id="PF00563">
    <property type="entry name" value="EAL"/>
    <property type="match status" value="1"/>
</dbReference>
<dbReference type="InterPro" id="IPR000700">
    <property type="entry name" value="PAS-assoc_C"/>
</dbReference>
<dbReference type="NCBIfam" id="TIGR00229">
    <property type="entry name" value="sensory_box"/>
    <property type="match status" value="1"/>
</dbReference>
<dbReference type="CDD" id="cd01948">
    <property type="entry name" value="EAL"/>
    <property type="match status" value="1"/>
</dbReference>
<dbReference type="InterPro" id="IPR029016">
    <property type="entry name" value="GAF-like_dom_sf"/>
</dbReference>
<dbReference type="Pfam" id="PF00990">
    <property type="entry name" value="GGDEF"/>
    <property type="match status" value="1"/>
</dbReference>
<dbReference type="SMART" id="SM00091">
    <property type="entry name" value="PAS"/>
    <property type="match status" value="1"/>
</dbReference>
<dbReference type="PROSITE" id="PS50112">
    <property type="entry name" value="PAS"/>
    <property type="match status" value="1"/>
</dbReference>
<protein>
    <submittedName>
        <fullName evidence="5">EAL domain-containing protein</fullName>
    </submittedName>
</protein>
<evidence type="ECO:0000259" key="2">
    <source>
        <dbReference type="PROSITE" id="PS50113"/>
    </source>
</evidence>
<name>A0ABP8Q5D6_9GAMM</name>
<accession>A0ABP8Q5D6</accession>
<dbReference type="SUPFAM" id="SSF55785">
    <property type="entry name" value="PYP-like sensor domain (PAS domain)"/>
    <property type="match status" value="1"/>
</dbReference>
<dbReference type="SUPFAM" id="SSF55781">
    <property type="entry name" value="GAF domain-like"/>
    <property type="match status" value="1"/>
</dbReference>
<sequence length="930" mass="104477">MSLLSGYAISRLLDSVCNDAPAFALPTYLSSDALGVASSTLNAKSKEGPSAELPLTDHPDEIGEYFHQLCLLAQQILPYPSISIWLHDASKQHIVCSHALGPKTRLGRIHALSEIRQLWDDLSAGEILNIVNAQQDPRCSLRFLDEEPTDLLLAAIRSHGQQVGALVCRRPSQFEPWPEHCHAILRTFSLMAGRGLENLDSEGGKLLAYQRQQQLERIHHALSAKTGRPFFDELVTQLRLVLQAQQVWVCEAEQTPAGAFARMISESDGLNDGSSSYRYALRNAACRHVYETAEQPYLVLSEALTLPSRYCGAAHYCGVALRDNKRKVIGHLAMTFERLPDESLLQSILNLVCQRAGSELERQQAEAQLRLSAVAFETNEGLIITDPELVILRVNHAFSQITGLSAREVVGKRLGEELWPWPTDVTPQFDDAGRWEGEVNRWRREGVVYPQWETWTPVRDEEQQITHYVICFEDLSERQASARQIQSLAYFDDLTGLPNRRMLLEQVERAFIAARESEWIGALLFIDLDHFKTINDSLGHAAGDWLLQQVALRLQAELGQGDVLARLGGDEFVLLLPILSESPPLAEMQASGLGERLIEVLSMPYQYQGLDLHIAASIGVTLFPSRDQQPEDLLKQADTAMYQAKAAGRRTIKLFDAGMQRQADRRLLIHNQLRHALGNNELLLHYQPQHMVDSGELIGVEALLRWHPPGHSMISPAEFIPIAEETDLIIDIGQWVLLEACHQFVRWEEEGVRLPQLSVNVSAKQFHHQRFVEHIHEVLSATGMEPSALNLEITESVVLGNTEDAIHKMSELKQLGINFSIDDFGTGYSSLGYLKRLPVDELKIDRSFIQDIPHDVSNMAIVEAVMAMARHLGFNVTAEGVETRQQLEFLRKQNCSFYQGFLASKPLSAEHMQRYALRYLPAELPHEGTL</sequence>
<comment type="caution">
    <text evidence="5">The sequence shown here is derived from an EMBL/GenBank/DDBJ whole genome shotgun (WGS) entry which is preliminary data.</text>
</comment>
<dbReference type="InterPro" id="IPR035965">
    <property type="entry name" value="PAS-like_dom_sf"/>
</dbReference>
<organism evidence="5 6">
    <name type="scientific">Pseudaeromonas paramecii</name>
    <dbReference type="NCBI Taxonomy" id="2138166"/>
    <lineage>
        <taxon>Bacteria</taxon>
        <taxon>Pseudomonadati</taxon>
        <taxon>Pseudomonadota</taxon>
        <taxon>Gammaproteobacteria</taxon>
        <taxon>Aeromonadales</taxon>
        <taxon>Aeromonadaceae</taxon>
        <taxon>Pseudaeromonas</taxon>
    </lineage>
</organism>
<dbReference type="PROSITE" id="PS50883">
    <property type="entry name" value="EAL"/>
    <property type="match status" value="1"/>
</dbReference>
<dbReference type="InterPro" id="IPR000014">
    <property type="entry name" value="PAS"/>
</dbReference>
<dbReference type="Proteomes" id="UP001501321">
    <property type="component" value="Unassembled WGS sequence"/>
</dbReference>
<dbReference type="PROSITE" id="PS50887">
    <property type="entry name" value="GGDEF"/>
    <property type="match status" value="1"/>
</dbReference>
<dbReference type="Pfam" id="PF13426">
    <property type="entry name" value="PAS_9"/>
    <property type="match status" value="1"/>
</dbReference>
<dbReference type="InterPro" id="IPR003018">
    <property type="entry name" value="GAF"/>
</dbReference>
<evidence type="ECO:0000259" key="1">
    <source>
        <dbReference type="PROSITE" id="PS50112"/>
    </source>
</evidence>
<dbReference type="SUPFAM" id="SSF55073">
    <property type="entry name" value="Nucleotide cyclase"/>
    <property type="match status" value="1"/>
</dbReference>
<dbReference type="InterPro" id="IPR035919">
    <property type="entry name" value="EAL_sf"/>
</dbReference>
<dbReference type="InterPro" id="IPR052155">
    <property type="entry name" value="Biofilm_reg_signaling"/>
</dbReference>
<feature type="domain" description="PAC" evidence="2">
    <location>
        <begin position="435"/>
        <end position="487"/>
    </location>
</feature>
<dbReference type="Gene3D" id="3.30.70.270">
    <property type="match status" value="1"/>
</dbReference>
<dbReference type="InterPro" id="IPR043128">
    <property type="entry name" value="Rev_trsase/Diguanyl_cyclase"/>
</dbReference>
<dbReference type="InterPro" id="IPR000160">
    <property type="entry name" value="GGDEF_dom"/>
</dbReference>
<dbReference type="SUPFAM" id="SSF141868">
    <property type="entry name" value="EAL domain-like"/>
    <property type="match status" value="1"/>
</dbReference>
<dbReference type="Gene3D" id="3.30.450.40">
    <property type="match status" value="1"/>
</dbReference>
<feature type="domain" description="GGDEF" evidence="4">
    <location>
        <begin position="519"/>
        <end position="657"/>
    </location>
</feature>
<dbReference type="Pfam" id="PF01590">
    <property type="entry name" value="GAF"/>
    <property type="match status" value="1"/>
</dbReference>
<dbReference type="PROSITE" id="PS50113">
    <property type="entry name" value="PAC"/>
    <property type="match status" value="1"/>
</dbReference>
<evidence type="ECO:0000313" key="5">
    <source>
        <dbReference type="EMBL" id="GAA4496531.1"/>
    </source>
</evidence>
<evidence type="ECO:0000259" key="4">
    <source>
        <dbReference type="PROSITE" id="PS50887"/>
    </source>
</evidence>
<dbReference type="InterPro" id="IPR029787">
    <property type="entry name" value="Nucleotide_cyclase"/>
</dbReference>